<gene>
    <name evidence="4" type="ordered locus">Bcell_3472</name>
</gene>
<keyword evidence="1" id="KW-0812">Transmembrane</keyword>
<organism evidence="4 5">
    <name type="scientific">Evansella cellulosilytica (strain ATCC 21833 / DSM 2522 / FERM P-1141 / JCM 9156 / N-4)</name>
    <name type="common">Bacillus cellulosilyticus</name>
    <dbReference type="NCBI Taxonomy" id="649639"/>
    <lineage>
        <taxon>Bacteria</taxon>
        <taxon>Bacillati</taxon>
        <taxon>Bacillota</taxon>
        <taxon>Bacilli</taxon>
        <taxon>Bacillales</taxon>
        <taxon>Bacillaceae</taxon>
        <taxon>Evansella</taxon>
    </lineage>
</organism>
<dbReference type="Pfam" id="PF25425">
    <property type="entry name" value="YfjL_N"/>
    <property type="match status" value="1"/>
</dbReference>
<evidence type="ECO:0000313" key="5">
    <source>
        <dbReference type="Proteomes" id="UP000001401"/>
    </source>
</evidence>
<dbReference type="eggNOG" id="ENOG5032255">
    <property type="taxonomic scope" value="Bacteria"/>
</dbReference>
<feature type="domain" description="YfjL-like N-terminal" evidence="3">
    <location>
        <begin position="5"/>
        <end position="104"/>
    </location>
</feature>
<dbReference type="RefSeq" id="WP_013490045.1">
    <property type="nucleotide sequence ID" value="NC_014829.1"/>
</dbReference>
<dbReference type="STRING" id="649639.Bcell_3472"/>
<evidence type="ECO:0000256" key="1">
    <source>
        <dbReference type="SAM" id="Phobius"/>
    </source>
</evidence>
<protein>
    <submittedName>
        <fullName evidence="4">Uncharacterized protein</fullName>
    </submittedName>
</protein>
<reference evidence="4" key="1">
    <citation type="submission" date="2010-12" db="EMBL/GenBank/DDBJ databases">
        <title>Complete sequence of Bacillus cellulosilyticus DSM 2522.</title>
        <authorList>
            <consortium name="US DOE Joint Genome Institute"/>
            <person name="Lucas S."/>
            <person name="Copeland A."/>
            <person name="Lapidus A."/>
            <person name="Cheng J.-F."/>
            <person name="Bruce D."/>
            <person name="Goodwin L."/>
            <person name="Pitluck S."/>
            <person name="Chertkov O."/>
            <person name="Detter J.C."/>
            <person name="Han C."/>
            <person name="Tapia R."/>
            <person name="Land M."/>
            <person name="Hauser L."/>
            <person name="Jeffries C."/>
            <person name="Kyrpides N."/>
            <person name="Ivanova N."/>
            <person name="Mikhailova N."/>
            <person name="Brumm P."/>
            <person name="Mead D."/>
            <person name="Woyke T."/>
        </authorList>
    </citation>
    <scope>NUCLEOTIDE SEQUENCE [LARGE SCALE GENOMIC DNA]</scope>
    <source>
        <strain evidence="4">DSM 2522</strain>
    </source>
</reference>
<feature type="domain" description="YfjL-like C-terminal" evidence="2">
    <location>
        <begin position="121"/>
        <end position="241"/>
    </location>
</feature>
<dbReference type="InterPro" id="IPR057359">
    <property type="entry name" value="YfjL_N"/>
</dbReference>
<sequence>MLKNKKFWISIAIVMIVIFIFSLYNAFNGNPISKFLAKKALDSYVEETYPEKEFNISEGFYNFKFGEYTFNLLEIGNWNEDTESIQEYEFTVRGTFFPEVYWDGLYYDNLDERLMERLSKEASEEIFDELIQQNKDIIHVGVSLEVLKGRYNDDVNWKKELELDRPISLYIVIDAENKGKDDIYMDGIGIQKQLKEKGYHYDNVNINANIMTEEGKKLHDYGYVKYALAFEQNSSIKKSDVNKVSN</sequence>
<proteinExistence type="predicted"/>
<keyword evidence="1" id="KW-1133">Transmembrane helix</keyword>
<name>E6TQT9_EVAC2</name>
<dbReference type="Pfam" id="PF24911">
    <property type="entry name" value="YfjL_C"/>
    <property type="match status" value="1"/>
</dbReference>
<evidence type="ECO:0000259" key="2">
    <source>
        <dbReference type="Pfam" id="PF24911"/>
    </source>
</evidence>
<dbReference type="OrthoDB" id="2450450at2"/>
<dbReference type="InterPro" id="IPR056905">
    <property type="entry name" value="YfjL_C"/>
</dbReference>
<dbReference type="HOGENOM" id="CLU_098540_0_0_9"/>
<dbReference type="Proteomes" id="UP000001401">
    <property type="component" value="Chromosome"/>
</dbReference>
<keyword evidence="5" id="KW-1185">Reference proteome</keyword>
<feature type="transmembrane region" description="Helical" evidence="1">
    <location>
        <begin position="7"/>
        <end position="27"/>
    </location>
</feature>
<dbReference type="AlphaFoldDB" id="E6TQT9"/>
<keyword evidence="1" id="KW-0472">Membrane</keyword>
<dbReference type="KEGG" id="bco:Bcell_3472"/>
<evidence type="ECO:0000313" key="4">
    <source>
        <dbReference type="EMBL" id="ADU31714.1"/>
    </source>
</evidence>
<dbReference type="EMBL" id="CP002394">
    <property type="protein sequence ID" value="ADU31714.1"/>
    <property type="molecule type" value="Genomic_DNA"/>
</dbReference>
<accession>E6TQT9</accession>
<evidence type="ECO:0000259" key="3">
    <source>
        <dbReference type="Pfam" id="PF25425"/>
    </source>
</evidence>